<evidence type="ECO:0000256" key="6">
    <source>
        <dbReference type="HAMAP-Rule" id="MF_00031"/>
    </source>
</evidence>
<reference evidence="8 9" key="1">
    <citation type="journal article" date="2014" name="ISME J.">
        <title>Candidatus Competibacter-lineage genomes retrieved from metagenomes reveal functional metabolic diversity.</title>
        <authorList>
            <person name="McIlroy S.J."/>
            <person name="Albertsen M."/>
            <person name="Andresen E.K."/>
            <person name="Saunders A.M."/>
            <person name="Kristiansen R."/>
            <person name="Stokholm-Bjerregaard M."/>
            <person name="Nielsen K.L."/>
            <person name="Nielsen P.H."/>
        </authorList>
    </citation>
    <scope>NUCLEOTIDE SEQUENCE [LARGE SCALE GENOMIC DNA]</scope>
    <source>
        <strain evidence="8 9">Run_B_J11</strain>
    </source>
</reference>
<evidence type="ECO:0000256" key="4">
    <source>
        <dbReference type="ARBA" id="ARBA00023172"/>
    </source>
</evidence>
<evidence type="ECO:0000256" key="1">
    <source>
        <dbReference type="ARBA" id="ARBA00022490"/>
    </source>
</evidence>
<dbReference type="Proteomes" id="UP000019184">
    <property type="component" value="Unassembled WGS sequence"/>
</dbReference>
<keyword evidence="3 6" id="KW-0238">DNA-binding</keyword>
<accession>A0A7U7G895</accession>
<dbReference type="GO" id="GO:0009378">
    <property type="term" value="F:four-way junction helicase activity"/>
    <property type="evidence" value="ECO:0007669"/>
    <property type="project" value="InterPro"/>
</dbReference>
<keyword evidence="5 6" id="KW-0234">DNA repair</keyword>
<protein>
    <recommendedName>
        <fullName evidence="6">Holliday junction branch migration complex subunit RuvA</fullName>
    </recommendedName>
</protein>
<dbReference type="HAMAP" id="MF_00031">
    <property type="entry name" value="DNA_HJ_migration_RuvA"/>
    <property type="match status" value="1"/>
</dbReference>
<dbReference type="GO" id="GO:0048476">
    <property type="term" value="C:Holliday junction resolvase complex"/>
    <property type="evidence" value="ECO:0007669"/>
    <property type="project" value="UniProtKB-UniRule"/>
</dbReference>
<keyword evidence="9" id="KW-1185">Reference proteome</keyword>
<keyword evidence="4 6" id="KW-0233">DNA recombination</keyword>
<evidence type="ECO:0000256" key="3">
    <source>
        <dbReference type="ARBA" id="ARBA00023125"/>
    </source>
</evidence>
<dbReference type="InterPro" id="IPR000085">
    <property type="entry name" value="RuvA"/>
</dbReference>
<dbReference type="RefSeq" id="WP_034430427.1">
    <property type="nucleotide sequence ID" value="NZ_CBTK010000024.1"/>
</dbReference>
<dbReference type="OrthoDB" id="5293449at2"/>
<dbReference type="GO" id="GO:0005524">
    <property type="term" value="F:ATP binding"/>
    <property type="evidence" value="ECO:0007669"/>
    <property type="project" value="InterPro"/>
</dbReference>
<dbReference type="Pfam" id="PF14520">
    <property type="entry name" value="HHH_5"/>
    <property type="match status" value="1"/>
</dbReference>
<evidence type="ECO:0000313" key="8">
    <source>
        <dbReference type="EMBL" id="CDH43395.1"/>
    </source>
</evidence>
<keyword evidence="8" id="KW-0067">ATP-binding</keyword>
<dbReference type="GO" id="GO:0006281">
    <property type="term" value="P:DNA repair"/>
    <property type="evidence" value="ECO:0007669"/>
    <property type="project" value="UniProtKB-UniRule"/>
</dbReference>
<comment type="domain">
    <text evidence="6">Has three domains with a flexible linker between the domains II and III and assumes an 'L' shape. Domain III is highly mobile and contacts RuvB.</text>
</comment>
<dbReference type="SUPFAM" id="SSF50249">
    <property type="entry name" value="Nucleic acid-binding proteins"/>
    <property type="match status" value="1"/>
</dbReference>
<dbReference type="InterPro" id="IPR036267">
    <property type="entry name" value="RuvA_C_sf"/>
</dbReference>
<keyword evidence="8" id="KW-0347">Helicase</keyword>
<keyword evidence="8" id="KW-0378">Hydrolase</keyword>
<dbReference type="Gene3D" id="1.10.150.20">
    <property type="entry name" value="5' to 3' exonuclease, C-terminal subdomain"/>
    <property type="match status" value="1"/>
</dbReference>
<name>A0A7U7G895_9GAMM</name>
<dbReference type="SUPFAM" id="SSF47781">
    <property type="entry name" value="RuvA domain 2-like"/>
    <property type="match status" value="1"/>
</dbReference>
<sequence>MIGRLRGLLAWKQPPYLLIDAHGVGYELEASLTTFQTLPELGAEVTLLTHLAVREDAHTLYGFASTAERSLFRNLIRVTGIGPRLALLILSGMSVERFGRCVREGDATTLLHLPGVGKKTAERLIIEMRDRIGSLGSDPTVIVLPGERAVAPEINPIDDAISALVALGYKLPEASRMVQSLETEGLSSEAIIRLALQTSVRR</sequence>
<dbReference type="CDD" id="cd14332">
    <property type="entry name" value="UBA_RuvA_C"/>
    <property type="match status" value="1"/>
</dbReference>
<evidence type="ECO:0000313" key="9">
    <source>
        <dbReference type="Proteomes" id="UP000019184"/>
    </source>
</evidence>
<gene>
    <name evidence="6 8" type="primary">ruvA</name>
    <name evidence="8" type="ORF">BN874_120046</name>
</gene>
<organism evidence="8 9">
    <name type="scientific">Candidatus Contendobacter odensis Run_B_J11</name>
    <dbReference type="NCBI Taxonomy" id="1400861"/>
    <lineage>
        <taxon>Bacteria</taxon>
        <taxon>Pseudomonadati</taxon>
        <taxon>Pseudomonadota</taxon>
        <taxon>Gammaproteobacteria</taxon>
        <taxon>Candidatus Competibacteraceae</taxon>
        <taxon>Candidatus Contendibacter</taxon>
    </lineage>
</organism>
<dbReference type="InterPro" id="IPR011114">
    <property type="entry name" value="RuvA_C"/>
</dbReference>
<evidence type="ECO:0000259" key="7">
    <source>
        <dbReference type="SMART" id="SM00278"/>
    </source>
</evidence>
<dbReference type="InterPro" id="IPR012340">
    <property type="entry name" value="NA-bd_OB-fold"/>
</dbReference>
<dbReference type="GO" id="GO:0006310">
    <property type="term" value="P:DNA recombination"/>
    <property type="evidence" value="ECO:0007669"/>
    <property type="project" value="UniProtKB-UniRule"/>
</dbReference>
<feature type="region of interest" description="Domain III" evidence="6">
    <location>
        <begin position="152"/>
        <end position="202"/>
    </location>
</feature>
<dbReference type="InterPro" id="IPR003583">
    <property type="entry name" value="Hlx-hairpin-Hlx_DNA-bd_motif"/>
</dbReference>
<comment type="caution">
    <text evidence="8">The sequence shown here is derived from an EMBL/GenBank/DDBJ whole genome shotgun (WGS) entry which is preliminary data.</text>
</comment>
<comment type="subcellular location">
    <subcellularLocation>
        <location evidence="6">Cytoplasm</location>
    </subcellularLocation>
</comment>
<dbReference type="Pfam" id="PF01330">
    <property type="entry name" value="RuvA_N"/>
    <property type="match status" value="1"/>
</dbReference>
<dbReference type="GO" id="GO:0005737">
    <property type="term" value="C:cytoplasm"/>
    <property type="evidence" value="ECO:0007669"/>
    <property type="project" value="UniProtKB-SubCell"/>
</dbReference>
<comment type="caution">
    <text evidence="6">Lacks conserved residue(s) required for the propagation of feature annotation.</text>
</comment>
<dbReference type="Gene3D" id="2.40.50.140">
    <property type="entry name" value="Nucleic acid-binding proteins"/>
    <property type="match status" value="1"/>
</dbReference>
<feature type="region of interest" description="Domain I" evidence="6">
    <location>
        <begin position="1"/>
        <end position="64"/>
    </location>
</feature>
<feature type="domain" description="Helix-hairpin-helix DNA-binding motif class 1" evidence="7">
    <location>
        <begin position="108"/>
        <end position="127"/>
    </location>
</feature>
<dbReference type="Gene3D" id="1.10.8.10">
    <property type="entry name" value="DNA helicase RuvA subunit, C-terminal domain"/>
    <property type="match status" value="1"/>
</dbReference>
<dbReference type="Pfam" id="PF07499">
    <property type="entry name" value="RuvA_C"/>
    <property type="match status" value="1"/>
</dbReference>
<proteinExistence type="inferred from homology"/>
<evidence type="ECO:0000256" key="2">
    <source>
        <dbReference type="ARBA" id="ARBA00022763"/>
    </source>
</evidence>
<comment type="function">
    <text evidence="6">The RuvA-RuvB-RuvC complex processes Holliday junction (HJ) DNA during genetic recombination and DNA repair, while the RuvA-RuvB complex plays an important role in the rescue of blocked DNA replication forks via replication fork reversal (RFR). RuvA specifically binds to HJ cruciform DNA, conferring on it an open structure. The RuvB hexamer acts as an ATP-dependent pump, pulling dsDNA into and through the RuvAB complex. HJ branch migration allows RuvC to scan DNA until it finds its consensus sequence, where it cleaves and resolves the cruciform DNA.</text>
</comment>
<dbReference type="AlphaFoldDB" id="A0A7U7G895"/>
<feature type="domain" description="Helix-hairpin-helix DNA-binding motif class 1" evidence="7">
    <location>
        <begin position="73"/>
        <end position="92"/>
    </location>
</feature>
<dbReference type="EMBL" id="CBTK010000024">
    <property type="protein sequence ID" value="CDH43395.1"/>
    <property type="molecule type" value="Genomic_DNA"/>
</dbReference>
<dbReference type="InterPro" id="IPR010994">
    <property type="entry name" value="RuvA_2-like"/>
</dbReference>
<dbReference type="GO" id="GO:0009379">
    <property type="term" value="C:Holliday junction helicase complex"/>
    <property type="evidence" value="ECO:0007669"/>
    <property type="project" value="InterPro"/>
</dbReference>
<comment type="similarity">
    <text evidence="6">Belongs to the RuvA family.</text>
</comment>
<dbReference type="SUPFAM" id="SSF46929">
    <property type="entry name" value="DNA helicase RuvA subunit, C-terminal domain"/>
    <property type="match status" value="1"/>
</dbReference>
<comment type="subunit">
    <text evidence="6">Homotetramer. Forms an RuvA(8)-RuvB(12)-Holliday junction (HJ) complex. HJ DNA is sandwiched between 2 RuvA tetramers; dsDNA enters through RuvA and exits via RuvB. An RuvB hexamer assembles on each DNA strand where it exits the tetramer. Each RuvB hexamer is contacted by two RuvA subunits (via domain III) on 2 adjacent RuvB subunits; this complex drives branch migration. In the full resolvosome a probable DNA-RuvA(4)-RuvB(12)-RuvC(2) complex forms which resolves the HJ.</text>
</comment>
<dbReference type="NCBIfam" id="TIGR00084">
    <property type="entry name" value="ruvA"/>
    <property type="match status" value="1"/>
</dbReference>
<keyword evidence="8" id="KW-0547">Nucleotide-binding</keyword>
<keyword evidence="1 6" id="KW-0963">Cytoplasm</keyword>
<evidence type="ECO:0000256" key="5">
    <source>
        <dbReference type="ARBA" id="ARBA00023204"/>
    </source>
</evidence>
<dbReference type="InterPro" id="IPR013849">
    <property type="entry name" value="DNA_helicase_Holl-junc_RuvA_I"/>
</dbReference>
<keyword evidence="2 6" id="KW-0227">DNA damage</keyword>
<dbReference type="GO" id="GO:0000400">
    <property type="term" value="F:four-way junction DNA binding"/>
    <property type="evidence" value="ECO:0007669"/>
    <property type="project" value="UniProtKB-UniRule"/>
</dbReference>
<feature type="region of interest" description="Domain II" evidence="6">
    <location>
        <begin position="65"/>
        <end position="142"/>
    </location>
</feature>
<dbReference type="SMART" id="SM00278">
    <property type="entry name" value="HhH1"/>
    <property type="match status" value="2"/>
</dbReference>